<name>A0AAV5U0F0_9BILA</name>
<organism evidence="1 2">
    <name type="scientific">Pristionchus entomophagus</name>
    <dbReference type="NCBI Taxonomy" id="358040"/>
    <lineage>
        <taxon>Eukaryota</taxon>
        <taxon>Metazoa</taxon>
        <taxon>Ecdysozoa</taxon>
        <taxon>Nematoda</taxon>
        <taxon>Chromadorea</taxon>
        <taxon>Rhabditida</taxon>
        <taxon>Rhabditina</taxon>
        <taxon>Diplogasteromorpha</taxon>
        <taxon>Diplogasteroidea</taxon>
        <taxon>Neodiplogasteridae</taxon>
        <taxon>Pristionchus</taxon>
    </lineage>
</organism>
<dbReference type="Proteomes" id="UP001432027">
    <property type="component" value="Unassembled WGS sequence"/>
</dbReference>
<dbReference type="AlphaFoldDB" id="A0AAV5U0F0"/>
<accession>A0AAV5U0F0</accession>
<sequence length="79" mass="8434">LSPLRFIFSESLLESDRDSLGRIAISETICDPSGGPIGSDESAVRRYGFSGAFSHISRLAYNHSGETTGTPPRIAASTF</sequence>
<evidence type="ECO:0000313" key="2">
    <source>
        <dbReference type="Proteomes" id="UP001432027"/>
    </source>
</evidence>
<feature type="non-terminal residue" evidence="1">
    <location>
        <position position="1"/>
    </location>
</feature>
<comment type="caution">
    <text evidence="1">The sequence shown here is derived from an EMBL/GenBank/DDBJ whole genome shotgun (WGS) entry which is preliminary data.</text>
</comment>
<dbReference type="EMBL" id="BTSX01000005">
    <property type="protein sequence ID" value="GMT00093.1"/>
    <property type="molecule type" value="Genomic_DNA"/>
</dbReference>
<proteinExistence type="predicted"/>
<gene>
    <name evidence="1" type="ORF">PENTCL1PPCAC_22267</name>
</gene>
<feature type="non-terminal residue" evidence="1">
    <location>
        <position position="79"/>
    </location>
</feature>
<evidence type="ECO:0000313" key="1">
    <source>
        <dbReference type="EMBL" id="GMT00093.1"/>
    </source>
</evidence>
<keyword evidence="2" id="KW-1185">Reference proteome</keyword>
<protein>
    <submittedName>
        <fullName evidence="1">Uncharacterized protein</fullName>
    </submittedName>
</protein>
<reference evidence="1" key="1">
    <citation type="submission" date="2023-10" db="EMBL/GenBank/DDBJ databases">
        <title>Genome assembly of Pristionchus species.</title>
        <authorList>
            <person name="Yoshida K."/>
            <person name="Sommer R.J."/>
        </authorList>
    </citation>
    <scope>NUCLEOTIDE SEQUENCE</scope>
    <source>
        <strain evidence="1">RS0144</strain>
    </source>
</reference>